<gene>
    <name evidence="3" type="ORF">METZ01_LOCUS361150</name>
</gene>
<dbReference type="GO" id="GO:0008137">
    <property type="term" value="F:NADH dehydrogenase (ubiquinone) activity"/>
    <property type="evidence" value="ECO:0007669"/>
    <property type="project" value="InterPro"/>
</dbReference>
<feature type="domain" description="NADH:ubiquinone oxidoreductase 30kDa subunit" evidence="2">
    <location>
        <begin position="30"/>
        <end position="119"/>
    </location>
</feature>
<dbReference type="SUPFAM" id="SSF143243">
    <property type="entry name" value="Nqo5-like"/>
    <property type="match status" value="1"/>
</dbReference>
<evidence type="ECO:0000259" key="2">
    <source>
        <dbReference type="Pfam" id="PF00329"/>
    </source>
</evidence>
<dbReference type="AlphaFoldDB" id="A0A382SEK7"/>
<dbReference type="PANTHER" id="PTHR10884:SF14">
    <property type="entry name" value="NADH DEHYDROGENASE [UBIQUINONE] IRON-SULFUR PROTEIN 3, MITOCHONDRIAL"/>
    <property type="match status" value="1"/>
</dbReference>
<dbReference type="PANTHER" id="PTHR10884">
    <property type="entry name" value="NADH DEHYDROGENASE UBIQUINONE IRON-SULFUR PROTEIN 3"/>
    <property type="match status" value="1"/>
</dbReference>
<comment type="similarity">
    <text evidence="1">Belongs to the complex I 30 kDa subunit family.</text>
</comment>
<dbReference type="Gene3D" id="3.30.460.80">
    <property type="entry name" value="NADH:ubiquinone oxidoreductase, 30kDa subunit"/>
    <property type="match status" value="1"/>
</dbReference>
<dbReference type="InterPro" id="IPR037232">
    <property type="entry name" value="NADH_quin_OxRdtase_su_C/D-like"/>
</dbReference>
<name>A0A382SEK7_9ZZZZ</name>
<dbReference type="Pfam" id="PF00329">
    <property type="entry name" value="Complex1_30kDa"/>
    <property type="match status" value="1"/>
</dbReference>
<evidence type="ECO:0000313" key="3">
    <source>
        <dbReference type="EMBL" id="SVD08296.1"/>
    </source>
</evidence>
<accession>A0A382SEK7</accession>
<reference evidence="3" key="1">
    <citation type="submission" date="2018-05" db="EMBL/GenBank/DDBJ databases">
        <authorList>
            <person name="Lanie J.A."/>
            <person name="Ng W.-L."/>
            <person name="Kazmierczak K.M."/>
            <person name="Andrzejewski T.M."/>
            <person name="Davidsen T.M."/>
            <person name="Wayne K.J."/>
            <person name="Tettelin H."/>
            <person name="Glass J.I."/>
            <person name="Rusch D."/>
            <person name="Podicherti R."/>
            <person name="Tsui H.-C.T."/>
            <person name="Winkler M.E."/>
        </authorList>
    </citation>
    <scope>NUCLEOTIDE SEQUENCE</scope>
</reference>
<dbReference type="InterPro" id="IPR001268">
    <property type="entry name" value="NADH_UbQ_OxRdtase_30kDa_su"/>
</dbReference>
<evidence type="ECO:0000256" key="1">
    <source>
        <dbReference type="ARBA" id="ARBA00007569"/>
    </source>
</evidence>
<dbReference type="EMBL" id="UINC01128504">
    <property type="protein sequence ID" value="SVD08296.1"/>
    <property type="molecule type" value="Genomic_DNA"/>
</dbReference>
<feature type="non-terminal residue" evidence="3">
    <location>
        <position position="119"/>
    </location>
</feature>
<sequence>MLLPEIITKIENQFSDCTLDTTKFAGEDIIHIKSSSILEILKLFKNNGFNFLADMTAIDNLTLGGFERFSVVYHLLSHETKERVTVKAYVPEDEPELPSAESLWKTADWQEREIYDLFG</sequence>
<organism evidence="3">
    <name type="scientific">marine metagenome</name>
    <dbReference type="NCBI Taxonomy" id="408172"/>
    <lineage>
        <taxon>unclassified sequences</taxon>
        <taxon>metagenomes</taxon>
        <taxon>ecological metagenomes</taxon>
    </lineage>
</organism>
<protein>
    <recommendedName>
        <fullName evidence="2">NADH:ubiquinone oxidoreductase 30kDa subunit domain-containing protein</fullName>
    </recommendedName>
</protein>
<proteinExistence type="inferred from homology"/>